<dbReference type="AlphaFoldDB" id="A0A329MKH5"/>
<sequence length="153" mass="16614">MRKLYRSRRDSKLTGLCGGLAEMLNVDPTLLRLIVVATAIFSGGAPVIFLYIIASIVIPKEPQFPGMFPPNGNPFGPGPAQPPMYGSQPMQPPVSSYGYGAPAAAHQPQPSAAPKASQSNQELDEMMKDIEQKAMRKELDELRAKLAKYEKGE</sequence>
<evidence type="ECO:0000313" key="9">
    <source>
        <dbReference type="EMBL" id="RAV19213.1"/>
    </source>
</evidence>
<evidence type="ECO:0000256" key="5">
    <source>
        <dbReference type="ARBA" id="ARBA00023136"/>
    </source>
</evidence>
<dbReference type="GO" id="GO:0005886">
    <property type="term" value="C:plasma membrane"/>
    <property type="evidence" value="ECO:0007669"/>
    <property type="project" value="UniProtKB-SubCell"/>
</dbReference>
<dbReference type="OrthoDB" id="9815286at2"/>
<evidence type="ECO:0000256" key="3">
    <source>
        <dbReference type="ARBA" id="ARBA00022692"/>
    </source>
</evidence>
<keyword evidence="2" id="KW-1003">Cell membrane</keyword>
<evidence type="ECO:0000256" key="2">
    <source>
        <dbReference type="ARBA" id="ARBA00022475"/>
    </source>
</evidence>
<dbReference type="InterPro" id="IPR007168">
    <property type="entry name" value="Phageshock_PspC_N"/>
</dbReference>
<accession>A0A329MKH5</accession>
<feature type="compositionally biased region" description="Pro residues" evidence="6">
    <location>
        <begin position="67"/>
        <end position="82"/>
    </location>
</feature>
<feature type="compositionally biased region" description="Low complexity" evidence="6">
    <location>
        <begin position="101"/>
        <end position="119"/>
    </location>
</feature>
<proteinExistence type="predicted"/>
<evidence type="ECO:0000313" key="10">
    <source>
        <dbReference type="Proteomes" id="UP000250369"/>
    </source>
</evidence>
<dbReference type="PANTHER" id="PTHR33885">
    <property type="entry name" value="PHAGE SHOCK PROTEIN C"/>
    <property type="match status" value="1"/>
</dbReference>
<dbReference type="Pfam" id="PF04024">
    <property type="entry name" value="PspC"/>
    <property type="match status" value="1"/>
</dbReference>
<name>A0A329MKH5_9BACL</name>
<evidence type="ECO:0000259" key="8">
    <source>
        <dbReference type="Pfam" id="PF04024"/>
    </source>
</evidence>
<dbReference type="InterPro" id="IPR052027">
    <property type="entry name" value="PspC"/>
</dbReference>
<feature type="transmembrane region" description="Helical" evidence="7">
    <location>
        <begin position="30"/>
        <end position="54"/>
    </location>
</feature>
<gene>
    <name evidence="9" type="ORF">DQG23_22010</name>
</gene>
<evidence type="ECO:0000256" key="1">
    <source>
        <dbReference type="ARBA" id="ARBA00004162"/>
    </source>
</evidence>
<feature type="region of interest" description="Disordered" evidence="6">
    <location>
        <begin position="67"/>
        <end position="131"/>
    </location>
</feature>
<keyword evidence="10" id="KW-1185">Reference proteome</keyword>
<organism evidence="9 10">
    <name type="scientific">Paenibacillus contaminans</name>
    <dbReference type="NCBI Taxonomy" id="450362"/>
    <lineage>
        <taxon>Bacteria</taxon>
        <taxon>Bacillati</taxon>
        <taxon>Bacillota</taxon>
        <taxon>Bacilli</taxon>
        <taxon>Bacillales</taxon>
        <taxon>Paenibacillaceae</taxon>
        <taxon>Paenibacillus</taxon>
    </lineage>
</organism>
<keyword evidence="4 7" id="KW-1133">Transmembrane helix</keyword>
<dbReference type="EMBL" id="QMFB01000013">
    <property type="protein sequence ID" value="RAV19213.1"/>
    <property type="molecule type" value="Genomic_DNA"/>
</dbReference>
<keyword evidence="3 7" id="KW-0812">Transmembrane</keyword>
<reference evidence="9 10" key="1">
    <citation type="journal article" date="2009" name="Int. J. Syst. Evol. Microbiol.">
        <title>Paenibacillus contaminans sp. nov., isolated from a contaminated laboratory plate.</title>
        <authorList>
            <person name="Chou J.H."/>
            <person name="Lee J.H."/>
            <person name="Lin M.C."/>
            <person name="Chang P.S."/>
            <person name="Arun A.B."/>
            <person name="Young C.C."/>
            <person name="Chen W.M."/>
        </authorList>
    </citation>
    <scope>NUCLEOTIDE SEQUENCE [LARGE SCALE GENOMIC DNA]</scope>
    <source>
        <strain evidence="9 10">CKOBP-6</strain>
    </source>
</reference>
<dbReference type="RefSeq" id="WP_113033031.1">
    <property type="nucleotide sequence ID" value="NZ_QMFB01000013.1"/>
</dbReference>
<evidence type="ECO:0000256" key="4">
    <source>
        <dbReference type="ARBA" id="ARBA00022989"/>
    </source>
</evidence>
<dbReference type="PANTHER" id="PTHR33885:SF3">
    <property type="entry name" value="PHAGE SHOCK PROTEIN C"/>
    <property type="match status" value="1"/>
</dbReference>
<evidence type="ECO:0000256" key="7">
    <source>
        <dbReference type="SAM" id="Phobius"/>
    </source>
</evidence>
<comment type="caution">
    <text evidence="9">The sequence shown here is derived from an EMBL/GenBank/DDBJ whole genome shotgun (WGS) entry which is preliminary data.</text>
</comment>
<evidence type="ECO:0000256" key="6">
    <source>
        <dbReference type="SAM" id="MobiDB-lite"/>
    </source>
</evidence>
<protein>
    <recommendedName>
        <fullName evidence="8">Phage shock protein PspC N-terminal domain-containing protein</fullName>
    </recommendedName>
</protein>
<feature type="domain" description="Phage shock protein PspC N-terminal" evidence="8">
    <location>
        <begin position="2"/>
        <end position="61"/>
    </location>
</feature>
<comment type="subcellular location">
    <subcellularLocation>
        <location evidence="1">Cell membrane</location>
        <topology evidence="1">Single-pass membrane protein</topology>
    </subcellularLocation>
</comment>
<dbReference type="Proteomes" id="UP000250369">
    <property type="component" value="Unassembled WGS sequence"/>
</dbReference>
<keyword evidence="5 7" id="KW-0472">Membrane</keyword>